<keyword evidence="3" id="KW-1185">Reference proteome</keyword>
<name>A0ABQ0YKE2_9NOCA</name>
<organism evidence="2 3">
    <name type="scientific">Rhodococcus aetherivorans</name>
    <dbReference type="NCBI Taxonomy" id="191292"/>
    <lineage>
        <taxon>Bacteria</taxon>
        <taxon>Bacillati</taxon>
        <taxon>Actinomycetota</taxon>
        <taxon>Actinomycetes</taxon>
        <taxon>Mycobacteriales</taxon>
        <taxon>Nocardiaceae</taxon>
        <taxon>Rhodococcus</taxon>
    </lineage>
</organism>
<gene>
    <name evidence="2" type="ORF">RAJCM14343_2215</name>
</gene>
<feature type="region of interest" description="Disordered" evidence="1">
    <location>
        <begin position="1"/>
        <end position="20"/>
    </location>
</feature>
<evidence type="ECO:0000313" key="2">
    <source>
        <dbReference type="EMBL" id="GES36961.1"/>
    </source>
</evidence>
<dbReference type="EMBL" id="BLAH01000076">
    <property type="protein sequence ID" value="GES36961.1"/>
    <property type="molecule type" value="Genomic_DNA"/>
</dbReference>
<sequence>MGAGGVDGALPPAPTGGGIELQARLHPGQQVVPPAEP</sequence>
<dbReference type="Proteomes" id="UP000325466">
    <property type="component" value="Unassembled WGS sequence"/>
</dbReference>
<accession>A0ABQ0YKE2</accession>
<comment type="caution">
    <text evidence="2">The sequence shown here is derived from an EMBL/GenBank/DDBJ whole genome shotgun (WGS) entry which is preliminary data.</text>
</comment>
<proteinExistence type="predicted"/>
<protein>
    <submittedName>
        <fullName evidence="2">Uncharacterized protein</fullName>
    </submittedName>
</protein>
<evidence type="ECO:0000313" key="3">
    <source>
        <dbReference type="Proteomes" id="UP000325466"/>
    </source>
</evidence>
<reference evidence="2 3" key="1">
    <citation type="journal article" date="2018" name="Biodegradation">
        <title>1,4-Dioxane degradation characteristics of Rhodococcus aetherivorans JCM 14343.</title>
        <authorList>
            <person name="Inoue D."/>
            <person name="Tsunoda T."/>
            <person name="Yamamoto N."/>
            <person name="Ike M."/>
            <person name="Sei K."/>
        </authorList>
    </citation>
    <scope>NUCLEOTIDE SEQUENCE [LARGE SCALE GENOMIC DNA]</scope>
    <source>
        <strain evidence="2 3">JCM 14343</strain>
    </source>
</reference>
<evidence type="ECO:0000256" key="1">
    <source>
        <dbReference type="SAM" id="MobiDB-lite"/>
    </source>
</evidence>